<feature type="compositionally biased region" description="Basic residues" evidence="1">
    <location>
        <begin position="1"/>
        <end position="11"/>
    </location>
</feature>
<reference evidence="2" key="2">
    <citation type="submission" date="2024-10" db="UniProtKB">
        <authorList>
            <consortium name="EnsemblProtists"/>
        </authorList>
    </citation>
    <scope>IDENTIFICATION</scope>
</reference>
<sequence length="141" mass="14635">MPKSQKARKQARFNPLAAARRAAEGQEEPGTSAAAAEEAPKLSAHQLRHIERKRLQAETAALRSSKLKVSKADKVRQQAKTLRRAPKGGGGGGGGAGEAVEAVGEGAADDASMIDAPLEADEPLRGFRCRGNCATGVAPID</sequence>
<evidence type="ECO:0000313" key="3">
    <source>
        <dbReference type="Proteomes" id="UP000013827"/>
    </source>
</evidence>
<dbReference type="GeneID" id="17286329"/>
<accession>A0A0D3KZ74</accession>
<feature type="region of interest" description="Disordered" evidence="1">
    <location>
        <begin position="1"/>
        <end position="44"/>
    </location>
</feature>
<dbReference type="RefSeq" id="XP_005793488.1">
    <property type="nucleotide sequence ID" value="XM_005793431.1"/>
</dbReference>
<proteinExistence type="predicted"/>
<evidence type="ECO:0000313" key="2">
    <source>
        <dbReference type="EnsemblProtists" id="EOD41059"/>
    </source>
</evidence>
<name>A0A0D3KZ74_EMIH1</name>
<dbReference type="KEGG" id="ehx:EMIHUDRAFT_108235"/>
<dbReference type="AlphaFoldDB" id="A0A0D3KZ74"/>
<dbReference type="Proteomes" id="UP000013827">
    <property type="component" value="Unassembled WGS sequence"/>
</dbReference>
<feature type="compositionally biased region" description="Gly residues" evidence="1">
    <location>
        <begin position="87"/>
        <end position="97"/>
    </location>
</feature>
<feature type="region of interest" description="Disordered" evidence="1">
    <location>
        <begin position="65"/>
        <end position="99"/>
    </location>
</feature>
<evidence type="ECO:0008006" key="4">
    <source>
        <dbReference type="Google" id="ProtNLM"/>
    </source>
</evidence>
<dbReference type="EnsemblProtists" id="EOD41059">
    <property type="protein sequence ID" value="EOD41059"/>
    <property type="gene ID" value="EMIHUDRAFT_108235"/>
</dbReference>
<organism evidence="2 3">
    <name type="scientific">Emiliania huxleyi (strain CCMP1516)</name>
    <dbReference type="NCBI Taxonomy" id="280463"/>
    <lineage>
        <taxon>Eukaryota</taxon>
        <taxon>Haptista</taxon>
        <taxon>Haptophyta</taxon>
        <taxon>Prymnesiophyceae</taxon>
        <taxon>Isochrysidales</taxon>
        <taxon>Noelaerhabdaceae</taxon>
        <taxon>Emiliania</taxon>
    </lineage>
</organism>
<dbReference type="HOGENOM" id="CLU_1963710_0_0_1"/>
<evidence type="ECO:0000256" key="1">
    <source>
        <dbReference type="SAM" id="MobiDB-lite"/>
    </source>
</evidence>
<reference evidence="3" key="1">
    <citation type="journal article" date="2013" name="Nature">
        <title>Pan genome of the phytoplankton Emiliania underpins its global distribution.</title>
        <authorList>
            <person name="Read B.A."/>
            <person name="Kegel J."/>
            <person name="Klute M.J."/>
            <person name="Kuo A."/>
            <person name="Lefebvre S.C."/>
            <person name="Maumus F."/>
            <person name="Mayer C."/>
            <person name="Miller J."/>
            <person name="Monier A."/>
            <person name="Salamov A."/>
            <person name="Young J."/>
            <person name="Aguilar M."/>
            <person name="Claverie J.M."/>
            <person name="Frickenhaus S."/>
            <person name="Gonzalez K."/>
            <person name="Herman E.K."/>
            <person name="Lin Y.C."/>
            <person name="Napier J."/>
            <person name="Ogata H."/>
            <person name="Sarno A.F."/>
            <person name="Shmutz J."/>
            <person name="Schroeder D."/>
            <person name="de Vargas C."/>
            <person name="Verret F."/>
            <person name="von Dassow P."/>
            <person name="Valentin K."/>
            <person name="Van de Peer Y."/>
            <person name="Wheeler G."/>
            <person name="Dacks J.B."/>
            <person name="Delwiche C.F."/>
            <person name="Dyhrman S.T."/>
            <person name="Glockner G."/>
            <person name="John U."/>
            <person name="Richards T."/>
            <person name="Worden A.Z."/>
            <person name="Zhang X."/>
            <person name="Grigoriev I.V."/>
            <person name="Allen A.E."/>
            <person name="Bidle K."/>
            <person name="Borodovsky M."/>
            <person name="Bowler C."/>
            <person name="Brownlee C."/>
            <person name="Cock J.M."/>
            <person name="Elias M."/>
            <person name="Gladyshev V.N."/>
            <person name="Groth M."/>
            <person name="Guda C."/>
            <person name="Hadaegh A."/>
            <person name="Iglesias-Rodriguez M.D."/>
            <person name="Jenkins J."/>
            <person name="Jones B.M."/>
            <person name="Lawson T."/>
            <person name="Leese F."/>
            <person name="Lindquist E."/>
            <person name="Lobanov A."/>
            <person name="Lomsadze A."/>
            <person name="Malik S.B."/>
            <person name="Marsh M.E."/>
            <person name="Mackinder L."/>
            <person name="Mock T."/>
            <person name="Mueller-Roeber B."/>
            <person name="Pagarete A."/>
            <person name="Parker M."/>
            <person name="Probert I."/>
            <person name="Quesneville H."/>
            <person name="Raines C."/>
            <person name="Rensing S.A."/>
            <person name="Riano-Pachon D.M."/>
            <person name="Richier S."/>
            <person name="Rokitta S."/>
            <person name="Shiraiwa Y."/>
            <person name="Soanes D.M."/>
            <person name="van der Giezen M."/>
            <person name="Wahlund T.M."/>
            <person name="Williams B."/>
            <person name="Wilson W."/>
            <person name="Wolfe G."/>
            <person name="Wurch L.L."/>
        </authorList>
    </citation>
    <scope>NUCLEOTIDE SEQUENCE</scope>
</reference>
<dbReference type="PaxDb" id="2903-EOD41059"/>
<protein>
    <recommendedName>
        <fullName evidence="4">Ribosome biogenesis protein NOP53</fullName>
    </recommendedName>
</protein>
<keyword evidence="3" id="KW-1185">Reference proteome</keyword>